<accession>A0A369JHY0</accession>
<proteinExistence type="predicted"/>
<keyword evidence="2" id="KW-1185">Reference proteome</keyword>
<gene>
    <name evidence="1" type="ORF">Hypma_011030</name>
</gene>
<dbReference type="AlphaFoldDB" id="A0A369JHY0"/>
<dbReference type="Proteomes" id="UP000076154">
    <property type="component" value="Unassembled WGS sequence"/>
</dbReference>
<evidence type="ECO:0000313" key="2">
    <source>
        <dbReference type="Proteomes" id="UP000076154"/>
    </source>
</evidence>
<organism evidence="1 2">
    <name type="scientific">Hypsizygus marmoreus</name>
    <name type="common">White beech mushroom</name>
    <name type="synonym">Agaricus marmoreus</name>
    <dbReference type="NCBI Taxonomy" id="39966"/>
    <lineage>
        <taxon>Eukaryota</taxon>
        <taxon>Fungi</taxon>
        <taxon>Dikarya</taxon>
        <taxon>Basidiomycota</taxon>
        <taxon>Agaricomycotina</taxon>
        <taxon>Agaricomycetes</taxon>
        <taxon>Agaricomycetidae</taxon>
        <taxon>Agaricales</taxon>
        <taxon>Tricholomatineae</taxon>
        <taxon>Lyophyllaceae</taxon>
        <taxon>Hypsizygus</taxon>
    </lineage>
</organism>
<sequence length="217" mass="24319">MQNIFNFNIALQDLTIKANHASKKLGKKKFPRAAVQRVNLSLRNGPLFFVCHLYISDICHNPLHLTYLYFPQPLNHKNRRDGIIFFSPLAGTPYRDANPTSNRLNPQLNVRRVPCSRYDALILLTFMACTSGSPHVRNDIYPYVVVFQSAVGSCSSVGPFNADNGFERGEIQAVLYLQVHTSWVCRDVRGSLTLSSSEIVVDDPTNTPAVLPPYPQA</sequence>
<reference evidence="1" key="1">
    <citation type="submission" date="2018-04" db="EMBL/GenBank/DDBJ databases">
        <title>Whole genome sequencing of Hypsizygus marmoreus.</title>
        <authorList>
            <person name="Choi I.-G."/>
            <person name="Min B."/>
            <person name="Kim J.-G."/>
            <person name="Kim S."/>
            <person name="Oh Y.-L."/>
            <person name="Kong W.-S."/>
            <person name="Park H."/>
            <person name="Jeong J."/>
            <person name="Song E.-S."/>
        </authorList>
    </citation>
    <scope>NUCLEOTIDE SEQUENCE [LARGE SCALE GENOMIC DNA]</scope>
    <source>
        <strain evidence="1">51987-8</strain>
    </source>
</reference>
<dbReference type="InParanoid" id="A0A369JHY0"/>
<dbReference type="EMBL" id="LUEZ02000053">
    <property type="protein sequence ID" value="RDB21791.1"/>
    <property type="molecule type" value="Genomic_DNA"/>
</dbReference>
<name>A0A369JHY0_HYPMA</name>
<evidence type="ECO:0000313" key="1">
    <source>
        <dbReference type="EMBL" id="RDB21791.1"/>
    </source>
</evidence>
<protein>
    <submittedName>
        <fullName evidence="1">Uncharacterized protein</fullName>
    </submittedName>
</protein>
<comment type="caution">
    <text evidence="1">The sequence shown here is derived from an EMBL/GenBank/DDBJ whole genome shotgun (WGS) entry which is preliminary data.</text>
</comment>